<proteinExistence type="inferred from homology"/>
<reference evidence="6 7" key="1">
    <citation type="submission" date="2018-09" db="EMBL/GenBank/DDBJ databases">
        <title>Marinorhizobium profundi gen. nov., sp. nov., isolated from a deep-sea sediment sample from the New Britain Trench and proposal of Marinorhizobiaceae fam. nov. in the order Rhizobiales of the class Alphaproteobacteria.</title>
        <authorList>
            <person name="Cao J."/>
        </authorList>
    </citation>
    <scope>NUCLEOTIDE SEQUENCE [LARGE SCALE GENOMIC DNA]</scope>
    <source>
        <strain evidence="6 7">WS11</strain>
    </source>
</reference>
<dbReference type="FunFam" id="1.10.10.10:FF:000001">
    <property type="entry name" value="LysR family transcriptional regulator"/>
    <property type="match status" value="1"/>
</dbReference>
<sequence>MSKGYVPSVGELEAFVACARFGTTVQAAEHLNLTQSAISRSLSSLEDRLGVLLFERVRRRLVLSRAGAVLLERAEPLLDDLRNASASAIAFGGASSVLRLAVLPSIGRSWLIPRLAAFSATMPDVNFDIAARLRPVDFAQEAFDVAIMRSQHEPPGADLVALLREEMVIVASPRFLAKGASLDDRDLQQLPLLQQSTRPTLWLDWFRERELDPRRMTRGARFDHFDMILDAAAAGLGVGLIPELIARDALDRGTLVAASPHRLVTGETYALISPERSRSNPAVTAFRAWLIGEIGQS</sequence>
<organism evidence="6 7">
    <name type="scientific">Georhizobium profundi</name>
    <dbReference type="NCBI Taxonomy" id="2341112"/>
    <lineage>
        <taxon>Bacteria</taxon>
        <taxon>Pseudomonadati</taxon>
        <taxon>Pseudomonadota</taxon>
        <taxon>Alphaproteobacteria</taxon>
        <taxon>Hyphomicrobiales</taxon>
        <taxon>Rhizobiaceae</taxon>
        <taxon>Georhizobium</taxon>
    </lineage>
</organism>
<dbReference type="GO" id="GO:0006351">
    <property type="term" value="P:DNA-templated transcription"/>
    <property type="evidence" value="ECO:0007669"/>
    <property type="project" value="TreeGrafter"/>
</dbReference>
<dbReference type="GO" id="GO:0003700">
    <property type="term" value="F:DNA-binding transcription factor activity"/>
    <property type="evidence" value="ECO:0007669"/>
    <property type="project" value="InterPro"/>
</dbReference>
<dbReference type="InterPro" id="IPR000847">
    <property type="entry name" value="LysR_HTH_N"/>
</dbReference>
<keyword evidence="7" id="KW-1185">Reference proteome</keyword>
<dbReference type="KEGG" id="abaw:D5400_08885"/>
<dbReference type="OrthoDB" id="5526340at2"/>
<evidence type="ECO:0000313" key="7">
    <source>
        <dbReference type="Proteomes" id="UP000268192"/>
    </source>
</evidence>
<evidence type="ECO:0000259" key="5">
    <source>
        <dbReference type="PROSITE" id="PS50931"/>
    </source>
</evidence>
<keyword evidence="2" id="KW-0805">Transcription regulation</keyword>
<keyword evidence="4" id="KW-0804">Transcription</keyword>
<dbReference type="SUPFAM" id="SSF46785">
    <property type="entry name" value="Winged helix' DNA-binding domain"/>
    <property type="match status" value="1"/>
</dbReference>
<dbReference type="SUPFAM" id="SSF53850">
    <property type="entry name" value="Periplasmic binding protein-like II"/>
    <property type="match status" value="1"/>
</dbReference>
<evidence type="ECO:0000313" key="6">
    <source>
        <dbReference type="EMBL" id="AZN71368.1"/>
    </source>
</evidence>
<dbReference type="PRINTS" id="PR00039">
    <property type="entry name" value="HTHLYSR"/>
</dbReference>
<evidence type="ECO:0000256" key="3">
    <source>
        <dbReference type="ARBA" id="ARBA00023125"/>
    </source>
</evidence>
<dbReference type="InterPro" id="IPR058163">
    <property type="entry name" value="LysR-type_TF_proteobact-type"/>
</dbReference>
<evidence type="ECO:0000256" key="4">
    <source>
        <dbReference type="ARBA" id="ARBA00023163"/>
    </source>
</evidence>
<dbReference type="Proteomes" id="UP000268192">
    <property type="component" value="Chromosome"/>
</dbReference>
<dbReference type="EMBL" id="CP032509">
    <property type="protein sequence ID" value="AZN71368.1"/>
    <property type="molecule type" value="Genomic_DNA"/>
</dbReference>
<dbReference type="InterPro" id="IPR005119">
    <property type="entry name" value="LysR_subst-bd"/>
</dbReference>
<dbReference type="PANTHER" id="PTHR30537">
    <property type="entry name" value="HTH-TYPE TRANSCRIPTIONAL REGULATOR"/>
    <property type="match status" value="1"/>
</dbReference>
<name>A0A3Q8XN90_9HYPH</name>
<dbReference type="RefSeq" id="WP_126009637.1">
    <property type="nucleotide sequence ID" value="NZ_CP032509.1"/>
</dbReference>
<accession>A0A3Q8XN90</accession>
<dbReference type="GO" id="GO:0043565">
    <property type="term" value="F:sequence-specific DNA binding"/>
    <property type="evidence" value="ECO:0007669"/>
    <property type="project" value="TreeGrafter"/>
</dbReference>
<dbReference type="Gene3D" id="3.40.190.10">
    <property type="entry name" value="Periplasmic binding protein-like II"/>
    <property type="match status" value="2"/>
</dbReference>
<dbReference type="InterPro" id="IPR036388">
    <property type="entry name" value="WH-like_DNA-bd_sf"/>
</dbReference>
<keyword evidence="3" id="KW-0238">DNA-binding</keyword>
<dbReference type="Pfam" id="PF00126">
    <property type="entry name" value="HTH_1"/>
    <property type="match status" value="1"/>
</dbReference>
<dbReference type="PROSITE" id="PS50931">
    <property type="entry name" value="HTH_LYSR"/>
    <property type="match status" value="1"/>
</dbReference>
<evidence type="ECO:0000256" key="1">
    <source>
        <dbReference type="ARBA" id="ARBA00009437"/>
    </source>
</evidence>
<comment type="similarity">
    <text evidence="1">Belongs to the LysR transcriptional regulatory family.</text>
</comment>
<feature type="domain" description="HTH lysR-type" evidence="5">
    <location>
        <begin position="7"/>
        <end position="64"/>
    </location>
</feature>
<dbReference type="AlphaFoldDB" id="A0A3Q8XN90"/>
<dbReference type="Pfam" id="PF03466">
    <property type="entry name" value="LysR_substrate"/>
    <property type="match status" value="1"/>
</dbReference>
<dbReference type="InterPro" id="IPR036390">
    <property type="entry name" value="WH_DNA-bd_sf"/>
</dbReference>
<evidence type="ECO:0000256" key="2">
    <source>
        <dbReference type="ARBA" id="ARBA00023015"/>
    </source>
</evidence>
<dbReference type="Gene3D" id="1.10.10.10">
    <property type="entry name" value="Winged helix-like DNA-binding domain superfamily/Winged helix DNA-binding domain"/>
    <property type="match status" value="1"/>
</dbReference>
<dbReference type="PANTHER" id="PTHR30537:SF26">
    <property type="entry name" value="GLYCINE CLEAVAGE SYSTEM TRANSCRIPTIONAL ACTIVATOR"/>
    <property type="match status" value="1"/>
</dbReference>
<protein>
    <submittedName>
        <fullName evidence="6">LysR family transcriptional regulator</fullName>
    </submittedName>
</protein>
<gene>
    <name evidence="6" type="ORF">D5400_08885</name>
</gene>